<keyword evidence="4 7" id="KW-1133">Transmembrane helix</keyword>
<evidence type="ECO:0000256" key="4">
    <source>
        <dbReference type="ARBA" id="ARBA00022989"/>
    </source>
</evidence>
<comment type="subcellular location">
    <subcellularLocation>
        <location evidence="1">Cell membrane</location>
        <topology evidence="1">Multi-pass membrane protein</topology>
    </subcellularLocation>
</comment>
<evidence type="ECO:0000313" key="10">
    <source>
        <dbReference type="Proteomes" id="UP000277811"/>
    </source>
</evidence>
<feature type="transmembrane region" description="Helical" evidence="7">
    <location>
        <begin position="197"/>
        <end position="220"/>
    </location>
</feature>
<keyword evidence="10" id="KW-1185">Reference proteome</keyword>
<reference evidence="9 10" key="1">
    <citation type="submission" date="2018-06" db="EMBL/GenBank/DDBJ databases">
        <authorList>
            <person name="Strepis N."/>
        </authorList>
    </citation>
    <scope>NUCLEOTIDE SEQUENCE [LARGE SCALE GENOMIC DNA]</scope>
    <source>
        <strain evidence="9">LUCI</strain>
    </source>
</reference>
<evidence type="ECO:0000256" key="2">
    <source>
        <dbReference type="ARBA" id="ARBA00022475"/>
    </source>
</evidence>
<evidence type="ECO:0000256" key="7">
    <source>
        <dbReference type="SAM" id="Phobius"/>
    </source>
</evidence>
<dbReference type="EMBL" id="UPPP01000063">
    <property type="protein sequence ID" value="VBB06406.1"/>
    <property type="molecule type" value="Genomic_DNA"/>
</dbReference>
<evidence type="ECO:0000256" key="3">
    <source>
        <dbReference type="ARBA" id="ARBA00022692"/>
    </source>
</evidence>
<evidence type="ECO:0000256" key="1">
    <source>
        <dbReference type="ARBA" id="ARBA00004651"/>
    </source>
</evidence>
<dbReference type="InterPro" id="IPR050539">
    <property type="entry name" value="ThrE_Dicarb/AminoAcid_Exp"/>
</dbReference>
<feature type="transmembrane region" description="Helical" evidence="7">
    <location>
        <begin position="170"/>
        <end position="191"/>
    </location>
</feature>
<keyword evidence="3 7" id="KW-0812">Transmembrane</keyword>
<dbReference type="GO" id="GO:0005886">
    <property type="term" value="C:plasma membrane"/>
    <property type="evidence" value="ECO:0007669"/>
    <property type="project" value="UniProtKB-SubCell"/>
</dbReference>
<dbReference type="GO" id="GO:0015744">
    <property type="term" value="P:succinate transport"/>
    <property type="evidence" value="ECO:0007669"/>
    <property type="project" value="TreeGrafter"/>
</dbReference>
<dbReference type="PANTHER" id="PTHR34390:SF2">
    <property type="entry name" value="SUCCINATE TRANSPORTER SUBUNIT YJJP-RELATED"/>
    <property type="match status" value="1"/>
</dbReference>
<dbReference type="Pfam" id="PF06738">
    <property type="entry name" value="ThrE"/>
    <property type="match status" value="1"/>
</dbReference>
<comment type="similarity">
    <text evidence="6">Belongs to the ThrE exporter (TC 2.A.79) family.</text>
</comment>
<name>A0A498R1E1_9FIRM</name>
<dbReference type="GO" id="GO:0022857">
    <property type="term" value="F:transmembrane transporter activity"/>
    <property type="evidence" value="ECO:0007669"/>
    <property type="project" value="InterPro"/>
</dbReference>
<accession>A0A498R1E1</accession>
<feature type="domain" description="Threonine/serine exporter-like N-terminal" evidence="8">
    <location>
        <begin position="12"/>
        <end position="251"/>
    </location>
</feature>
<organism evidence="9 10">
    <name type="scientific">Lucifera butyrica</name>
    <dbReference type="NCBI Taxonomy" id="1351585"/>
    <lineage>
        <taxon>Bacteria</taxon>
        <taxon>Bacillati</taxon>
        <taxon>Bacillota</taxon>
        <taxon>Negativicutes</taxon>
        <taxon>Veillonellales</taxon>
        <taxon>Veillonellaceae</taxon>
        <taxon>Lucifera</taxon>
    </lineage>
</organism>
<protein>
    <recommendedName>
        <fullName evidence="8">Threonine/serine exporter-like N-terminal domain-containing protein</fullName>
    </recommendedName>
</protein>
<feature type="transmembrane region" description="Helical" evidence="7">
    <location>
        <begin position="140"/>
        <end position="158"/>
    </location>
</feature>
<keyword evidence="2" id="KW-1003">Cell membrane</keyword>
<evidence type="ECO:0000313" key="9">
    <source>
        <dbReference type="EMBL" id="VBB06406.1"/>
    </source>
</evidence>
<dbReference type="InterPro" id="IPR010619">
    <property type="entry name" value="ThrE-like_N"/>
</dbReference>
<dbReference type="RefSeq" id="WP_122627357.1">
    <property type="nucleotide sequence ID" value="NZ_UPPP01000063.1"/>
</dbReference>
<proteinExistence type="inferred from homology"/>
<dbReference type="OrthoDB" id="9813917at2"/>
<gene>
    <name evidence="9" type="ORF">LUCI_1637</name>
</gene>
<evidence type="ECO:0000259" key="8">
    <source>
        <dbReference type="Pfam" id="PF06738"/>
    </source>
</evidence>
<evidence type="ECO:0000256" key="5">
    <source>
        <dbReference type="ARBA" id="ARBA00023136"/>
    </source>
</evidence>
<sequence>MDEFSLEDAAAVAILAGEIMLRNGAETYRAEETMNHIARACGVQTAESFVIPTGVFLMVTDATRHSLTVMRRVQDRTINLDRIARVNEVSRCMAEGVVSGRDARSWLEQIAIERTGFSLLPSMMASGIVGGSFAVLQSAFWPEVVLAFVAAVLVRYIAHIVSRLKEVPFIFEFLGSATAALVGIAAQSVWPSVGRDVVIIGGIIPLVPGLTITNAIRDVMAGDLLSGASRGLEALLSSVAIAMGVVVCLTLYG</sequence>
<evidence type="ECO:0000256" key="6">
    <source>
        <dbReference type="ARBA" id="ARBA00034125"/>
    </source>
</evidence>
<keyword evidence="5 7" id="KW-0472">Membrane</keyword>
<dbReference type="AlphaFoldDB" id="A0A498R1E1"/>
<dbReference type="PANTHER" id="PTHR34390">
    <property type="entry name" value="UPF0442 PROTEIN YJJB-RELATED"/>
    <property type="match status" value="1"/>
</dbReference>
<feature type="transmembrane region" description="Helical" evidence="7">
    <location>
        <begin position="232"/>
        <end position="252"/>
    </location>
</feature>
<dbReference type="Proteomes" id="UP000277811">
    <property type="component" value="Unassembled WGS sequence"/>
</dbReference>